<keyword evidence="4 8" id="KW-0812">Transmembrane</keyword>
<keyword evidence="3" id="KW-0813">Transport</keyword>
<dbReference type="SUPFAM" id="SSF103481">
    <property type="entry name" value="Multidrug resistance efflux transporter EmrE"/>
    <property type="match status" value="1"/>
</dbReference>
<evidence type="ECO:0000313" key="9">
    <source>
        <dbReference type="Proteomes" id="UP000515152"/>
    </source>
</evidence>
<evidence type="ECO:0000256" key="1">
    <source>
        <dbReference type="ARBA" id="ARBA00004141"/>
    </source>
</evidence>
<dbReference type="PANTHER" id="PTHR19346">
    <property type="entry name" value="SUGAR PHOSPHATE TRANSPORTER DOMAIN-CONTAINING PROTEIN"/>
    <property type="match status" value="1"/>
</dbReference>
<dbReference type="InterPro" id="IPR037185">
    <property type="entry name" value="EmrE-like"/>
</dbReference>
<feature type="transmembrane region" description="Helical" evidence="8">
    <location>
        <begin position="58"/>
        <end position="79"/>
    </location>
</feature>
<feature type="transmembrane region" description="Helical" evidence="8">
    <location>
        <begin position="227"/>
        <end position="244"/>
    </location>
</feature>
<feature type="transmembrane region" description="Helical" evidence="8">
    <location>
        <begin position="173"/>
        <end position="191"/>
    </location>
</feature>
<proteinExistence type="inferred from homology"/>
<feature type="region of interest" description="Disordered" evidence="7">
    <location>
        <begin position="27"/>
        <end position="47"/>
    </location>
</feature>
<evidence type="ECO:0000256" key="6">
    <source>
        <dbReference type="ARBA" id="ARBA00023136"/>
    </source>
</evidence>
<keyword evidence="9" id="KW-1185">Reference proteome</keyword>
<feature type="transmembrane region" description="Helical" evidence="8">
    <location>
        <begin position="348"/>
        <end position="366"/>
    </location>
</feature>
<evidence type="ECO:0000256" key="4">
    <source>
        <dbReference type="ARBA" id="ARBA00022692"/>
    </source>
</evidence>
<feature type="transmembrane region" description="Helical" evidence="8">
    <location>
        <begin position="292"/>
        <end position="309"/>
    </location>
</feature>
<protein>
    <submittedName>
        <fullName evidence="10">Solute carrier family 35 member F4</fullName>
    </submittedName>
</protein>
<keyword evidence="6 8" id="KW-0472">Membrane</keyword>
<reference evidence="10" key="1">
    <citation type="submission" date="2025-08" db="UniProtKB">
        <authorList>
            <consortium name="RefSeq"/>
        </authorList>
    </citation>
    <scope>IDENTIFICATION</scope>
</reference>
<evidence type="ECO:0000256" key="3">
    <source>
        <dbReference type="ARBA" id="ARBA00022448"/>
    </source>
</evidence>
<dbReference type="GeneID" id="105908614"/>
<evidence type="ECO:0000313" key="10">
    <source>
        <dbReference type="RefSeq" id="XP_031428568.1"/>
    </source>
</evidence>
<dbReference type="InterPro" id="IPR026505">
    <property type="entry name" value="Solute_c_fam_35_mem_F3/F4"/>
</dbReference>
<keyword evidence="5 8" id="KW-1133">Transmembrane helix</keyword>
<dbReference type="KEGG" id="char:105908614"/>
<dbReference type="PANTHER" id="PTHR19346:SF2">
    <property type="entry name" value="SOLUTE CARRIER FAMILY 35 MEMBER F4"/>
    <property type="match status" value="1"/>
</dbReference>
<accession>A0A6P8FJS9</accession>
<feature type="transmembrane region" description="Helical" evidence="8">
    <location>
        <begin position="256"/>
        <end position="280"/>
    </location>
</feature>
<feature type="transmembrane region" description="Helical" evidence="8">
    <location>
        <begin position="91"/>
        <end position="110"/>
    </location>
</feature>
<dbReference type="CTD" id="341880"/>
<dbReference type="RefSeq" id="XP_031428568.1">
    <property type="nucleotide sequence ID" value="XM_031572708.2"/>
</dbReference>
<comment type="subcellular location">
    <subcellularLocation>
        <location evidence="1">Membrane</location>
        <topology evidence="1">Multi-pass membrane protein</topology>
    </subcellularLocation>
</comment>
<sequence length="415" mass="45342">MMKHSTKVGPLNSYSTQVLICPIPEGDEGSEAHGKKPASESSGGDTSYKSFTKTVFKVLGGLLVVLCVSSSWVGTAQLVQLTYESFPCPLFISWFSSSWNIFFFPLYYSGHMATTQEKQRLIQKFRECSRVFGEEGLTLKLFVKRTAPFSILWTLTNYLHLLALHKLTATDASALYCCHKAFVFLLSWIILKDRFMGIRIVAAIMSITGIVLMAYADGFQGDSVRGVALAVGSACTLALYKVLLKMFLDSGRLGEAAHFFSTMGFFNFIFISGVPLVLYLTHAEHCGSPSSLPWGYLCGIAALWLVFNVSVNVGIFLTYPILISIGTLLSVPGNAAVDVLKHEVTFSVVRLVATCIICLGFLLMLLPEEWDLLTSRLLATCADEQADDHGVELTESSVHICSCSQANGAVSVPLV</sequence>
<dbReference type="OrthoDB" id="10062838at2759"/>
<feature type="transmembrane region" description="Helical" evidence="8">
    <location>
        <begin position="316"/>
        <end position="336"/>
    </location>
</feature>
<evidence type="ECO:0000256" key="2">
    <source>
        <dbReference type="ARBA" id="ARBA00007863"/>
    </source>
</evidence>
<dbReference type="InterPro" id="IPR009262">
    <property type="entry name" value="SLC35_F1/F2/F6"/>
</dbReference>
<organism evidence="9 10">
    <name type="scientific">Clupea harengus</name>
    <name type="common">Atlantic herring</name>
    <dbReference type="NCBI Taxonomy" id="7950"/>
    <lineage>
        <taxon>Eukaryota</taxon>
        <taxon>Metazoa</taxon>
        <taxon>Chordata</taxon>
        <taxon>Craniata</taxon>
        <taxon>Vertebrata</taxon>
        <taxon>Euteleostomi</taxon>
        <taxon>Actinopterygii</taxon>
        <taxon>Neopterygii</taxon>
        <taxon>Teleostei</taxon>
        <taxon>Clupei</taxon>
        <taxon>Clupeiformes</taxon>
        <taxon>Clupeoidei</taxon>
        <taxon>Clupeidae</taxon>
        <taxon>Clupea</taxon>
    </lineage>
</organism>
<evidence type="ECO:0000256" key="5">
    <source>
        <dbReference type="ARBA" id="ARBA00022989"/>
    </source>
</evidence>
<dbReference type="Proteomes" id="UP000515152">
    <property type="component" value="Chromosome 8"/>
</dbReference>
<evidence type="ECO:0000256" key="8">
    <source>
        <dbReference type="SAM" id="Phobius"/>
    </source>
</evidence>
<dbReference type="Pfam" id="PF06027">
    <property type="entry name" value="SLC35F"/>
    <property type="match status" value="1"/>
</dbReference>
<dbReference type="GO" id="GO:0016020">
    <property type="term" value="C:membrane"/>
    <property type="evidence" value="ECO:0007669"/>
    <property type="project" value="UniProtKB-SubCell"/>
</dbReference>
<evidence type="ECO:0000256" key="7">
    <source>
        <dbReference type="SAM" id="MobiDB-lite"/>
    </source>
</evidence>
<name>A0A6P8FJS9_CLUHA</name>
<gene>
    <name evidence="10" type="primary">slc35f4</name>
</gene>
<feature type="transmembrane region" description="Helical" evidence="8">
    <location>
        <begin position="198"/>
        <end position="215"/>
    </location>
</feature>
<comment type="similarity">
    <text evidence="2">Belongs to the SLC35F solute transporter family.</text>
</comment>
<dbReference type="GO" id="GO:0022857">
    <property type="term" value="F:transmembrane transporter activity"/>
    <property type="evidence" value="ECO:0007669"/>
    <property type="project" value="InterPro"/>
</dbReference>
<dbReference type="AlphaFoldDB" id="A0A6P8FJS9"/>